<reference evidence="2 3" key="1">
    <citation type="journal article" date="2021" name="Sci. Rep.">
        <title>Genome sequencing of the multicellular alga Astrephomene provides insights into convergent evolution of germ-soma differentiation.</title>
        <authorList>
            <person name="Yamashita S."/>
            <person name="Yamamoto K."/>
            <person name="Matsuzaki R."/>
            <person name="Suzuki S."/>
            <person name="Yamaguchi H."/>
            <person name="Hirooka S."/>
            <person name="Minakuchi Y."/>
            <person name="Miyagishima S."/>
            <person name="Kawachi M."/>
            <person name="Toyoda A."/>
            <person name="Nozaki H."/>
        </authorList>
    </citation>
    <scope>NUCLEOTIDE SEQUENCE [LARGE SCALE GENOMIC DNA]</scope>
    <source>
        <strain evidence="2 3">NIES-4017</strain>
    </source>
</reference>
<protein>
    <submittedName>
        <fullName evidence="2">Uncharacterized protein</fullName>
    </submittedName>
</protein>
<feature type="compositionally biased region" description="Low complexity" evidence="1">
    <location>
        <begin position="110"/>
        <end position="123"/>
    </location>
</feature>
<feature type="region of interest" description="Disordered" evidence="1">
    <location>
        <begin position="513"/>
        <end position="536"/>
    </location>
</feature>
<feature type="compositionally biased region" description="Low complexity" evidence="1">
    <location>
        <begin position="259"/>
        <end position="272"/>
    </location>
</feature>
<organism evidence="2 3">
    <name type="scientific">Astrephomene gubernaculifera</name>
    <dbReference type="NCBI Taxonomy" id="47775"/>
    <lineage>
        <taxon>Eukaryota</taxon>
        <taxon>Viridiplantae</taxon>
        <taxon>Chlorophyta</taxon>
        <taxon>core chlorophytes</taxon>
        <taxon>Chlorophyceae</taxon>
        <taxon>CS clade</taxon>
        <taxon>Chlamydomonadales</taxon>
        <taxon>Astrephomenaceae</taxon>
        <taxon>Astrephomene</taxon>
    </lineage>
</organism>
<feature type="compositionally biased region" description="Low complexity" evidence="1">
    <location>
        <begin position="229"/>
        <end position="249"/>
    </location>
</feature>
<evidence type="ECO:0000256" key="1">
    <source>
        <dbReference type="SAM" id="MobiDB-lite"/>
    </source>
</evidence>
<feature type="compositionally biased region" description="Low complexity" evidence="1">
    <location>
        <begin position="280"/>
        <end position="305"/>
    </location>
</feature>
<feature type="compositionally biased region" description="Basic and acidic residues" evidence="1">
    <location>
        <begin position="95"/>
        <end position="105"/>
    </location>
</feature>
<feature type="compositionally biased region" description="Polar residues" evidence="1">
    <location>
        <begin position="522"/>
        <end position="531"/>
    </location>
</feature>
<feature type="region of interest" description="Disordered" evidence="1">
    <location>
        <begin position="358"/>
        <end position="424"/>
    </location>
</feature>
<sequence>MGAQQSSIAGTGTRGNPAGAHEAMVVNDASSVKAHAIDCCSIASSYQSLSELDDFLKPGGDPSLGRYSVRSLAAASEIVANTIYEGDELHTLAEEEAEHSQDRSGSRGRPAASATTTSVSPAVQLTNGSNGASAPASEDPAAAVATLVASVFAAVRAAHSSAALPAGTTAATAVVPLAADDCPAAFGRSLAPAPSAALSVSTQVTTASDLAPGVSAIIATACPTAAQPAAKTALPPGTPAPTTGEAPAPACTPPSVRPSLEAAASLASAWSSDPQPSILSPGSASPFSTPSPAAAGTAATSPCGSFGSCTTTAGEGDGKMAAAEVPTEAATAGSVTAAAPPCMSGRLRSHRVADLSVSFSEDGGDTEEAAAAGAATSGAGASGDRVRQSPAGSVQPACGGGGGGGSSLESDAAVAHHQHADRSTGRLAALNAGLASISRSLSRSLSRSISRSISRGSPGPGVSEVRLVLDPVEPGVIAPRVADAAAGAPAAGKDAGVAAAAAAAAPAARSAAAATSSGGATSRNAPRSTKATEGKVSAAAVIGAVRKAGGVAKAGGTAGRTAAAGKGAAADGGKARQPSSPPGKVGKVPSFSCFACFSPEV</sequence>
<dbReference type="Proteomes" id="UP001054857">
    <property type="component" value="Unassembled WGS sequence"/>
</dbReference>
<evidence type="ECO:0000313" key="3">
    <source>
        <dbReference type="Proteomes" id="UP001054857"/>
    </source>
</evidence>
<feature type="region of interest" description="Disordered" evidence="1">
    <location>
        <begin position="229"/>
        <end position="306"/>
    </location>
</feature>
<dbReference type="AlphaFoldDB" id="A0AAD3DJW3"/>
<feature type="region of interest" description="Disordered" evidence="1">
    <location>
        <begin position="95"/>
        <end position="137"/>
    </location>
</feature>
<dbReference type="EMBL" id="BMAR01000002">
    <property type="protein sequence ID" value="GFR42092.1"/>
    <property type="molecule type" value="Genomic_DNA"/>
</dbReference>
<evidence type="ECO:0000313" key="2">
    <source>
        <dbReference type="EMBL" id="GFR42092.1"/>
    </source>
</evidence>
<feature type="compositionally biased region" description="Low complexity" evidence="1">
    <location>
        <begin position="559"/>
        <end position="576"/>
    </location>
</feature>
<proteinExistence type="predicted"/>
<feature type="compositionally biased region" description="Low complexity" evidence="1">
    <location>
        <begin position="369"/>
        <end position="383"/>
    </location>
</feature>
<name>A0AAD3DJW3_9CHLO</name>
<comment type="caution">
    <text evidence="2">The sequence shown here is derived from an EMBL/GenBank/DDBJ whole genome shotgun (WGS) entry which is preliminary data.</text>
</comment>
<feature type="region of interest" description="Disordered" evidence="1">
    <location>
        <begin position="552"/>
        <end position="590"/>
    </location>
</feature>
<accession>A0AAD3DJW3</accession>
<keyword evidence="3" id="KW-1185">Reference proteome</keyword>
<gene>
    <name evidence="2" type="ORF">Agub_g2934</name>
</gene>